<dbReference type="InterPro" id="IPR014044">
    <property type="entry name" value="CAP_dom"/>
</dbReference>
<keyword evidence="5" id="KW-1185">Reference proteome</keyword>
<evidence type="ECO:0000313" key="5">
    <source>
        <dbReference type="Proteomes" id="UP000050331"/>
    </source>
</evidence>
<evidence type="ECO:0000259" key="3">
    <source>
        <dbReference type="Pfam" id="PF14504"/>
    </source>
</evidence>
<dbReference type="Proteomes" id="UP000050331">
    <property type="component" value="Chromosome"/>
</dbReference>
<dbReference type="STRING" id="1472767.AOX59_01360"/>
<dbReference type="CDD" id="cd05379">
    <property type="entry name" value="CAP_bacterial"/>
    <property type="match status" value="1"/>
</dbReference>
<dbReference type="Gene3D" id="3.40.33.10">
    <property type="entry name" value="CAP"/>
    <property type="match status" value="1"/>
</dbReference>
<protein>
    <submittedName>
        <fullName evidence="4">Uncharacterized protein</fullName>
    </submittedName>
</protein>
<evidence type="ECO:0000313" key="4">
    <source>
        <dbReference type="EMBL" id="ALX50502.1"/>
    </source>
</evidence>
<accession>A0A0U4FA62</accession>
<dbReference type="SUPFAM" id="SSF55797">
    <property type="entry name" value="PR-1-like"/>
    <property type="match status" value="1"/>
</dbReference>
<evidence type="ECO:0000256" key="1">
    <source>
        <dbReference type="SAM" id="MobiDB-lite"/>
    </source>
</evidence>
<feature type="domain" description="CAP-associated" evidence="3">
    <location>
        <begin position="68"/>
        <end position="208"/>
    </location>
</feature>
<dbReference type="PANTHER" id="PTHR31157">
    <property type="entry name" value="SCP DOMAIN-CONTAINING PROTEIN"/>
    <property type="match status" value="1"/>
</dbReference>
<dbReference type="InterPro" id="IPR029410">
    <property type="entry name" value="CAP_assoc"/>
</dbReference>
<dbReference type="PANTHER" id="PTHR31157:SF26">
    <property type="entry name" value="SCP-LIKE EXTRACELLULAR PROTEIN"/>
    <property type="match status" value="1"/>
</dbReference>
<dbReference type="KEGG" id="lao:AOX59_01360"/>
<gene>
    <name evidence="4" type="ORF">AOX59_01360</name>
</gene>
<sequence>MRFIPIVIVLLLVLSGVYYLFEESEVFTKDSIEPSSQAVEKSDNKLQSKEVPDNRSTVPLEGNTYQWMNKSTNELLEKFGEPLRKDASPYGYEWWLYTNEQNQFIQFGVENDSVVSIYGLGKHLSIEPADIGMTYDSARDVFTMSNEVTYNEESSSYTFKLSDEELVERPLVKITDSIFLQLYFDTVTQELSAFRMLSADTLLKHQPYEMHYRGELPEAPELTDEQWEKVEEGAEQQIFHITNVMRSQHGKSGLEWDENVSDVAYLHSEDMAQNSYFSHYAENGDGLKERLEAKNIFYQSAGENIAAQYPDAQAALHGWLNSKGHREALLKEDFTHLGAGVHRFHYTQNFLKKE</sequence>
<evidence type="ECO:0000259" key="2">
    <source>
        <dbReference type="Pfam" id="PF00188"/>
    </source>
</evidence>
<proteinExistence type="predicted"/>
<organism evidence="4 5">
    <name type="scientific">Lentibacillus amyloliquefaciens</name>
    <dbReference type="NCBI Taxonomy" id="1472767"/>
    <lineage>
        <taxon>Bacteria</taxon>
        <taxon>Bacillati</taxon>
        <taxon>Bacillota</taxon>
        <taxon>Bacilli</taxon>
        <taxon>Bacillales</taxon>
        <taxon>Bacillaceae</taxon>
        <taxon>Lentibacillus</taxon>
    </lineage>
</organism>
<feature type="domain" description="SCP" evidence="2">
    <location>
        <begin position="241"/>
        <end position="344"/>
    </location>
</feature>
<feature type="compositionally biased region" description="Basic and acidic residues" evidence="1">
    <location>
        <begin position="40"/>
        <end position="53"/>
    </location>
</feature>
<reference evidence="4 5" key="1">
    <citation type="submission" date="2016-01" db="EMBL/GenBank/DDBJ databases">
        <title>Complete genome sequence of strain Lentibacillus amyloliquefaciens LAM0015T isolated from saline sediment.</title>
        <authorList>
            <person name="Wang J.-L."/>
            <person name="He M.-X."/>
        </authorList>
    </citation>
    <scope>NUCLEOTIDE SEQUENCE [LARGE SCALE GENOMIC DNA]</scope>
    <source>
        <strain evidence="4 5">LAM0015</strain>
    </source>
</reference>
<name>A0A0U4FA62_9BACI</name>
<dbReference type="AlphaFoldDB" id="A0A0U4FA62"/>
<dbReference type="Pfam" id="PF00188">
    <property type="entry name" value="CAP"/>
    <property type="match status" value="1"/>
</dbReference>
<dbReference type="Pfam" id="PF14504">
    <property type="entry name" value="CAP_assoc_N"/>
    <property type="match status" value="1"/>
</dbReference>
<dbReference type="OrthoDB" id="9783944at2"/>
<feature type="region of interest" description="Disordered" evidence="1">
    <location>
        <begin position="38"/>
        <end position="57"/>
    </location>
</feature>
<dbReference type="EMBL" id="CP013862">
    <property type="protein sequence ID" value="ALX50502.1"/>
    <property type="molecule type" value="Genomic_DNA"/>
</dbReference>
<dbReference type="InterPro" id="IPR035940">
    <property type="entry name" value="CAP_sf"/>
</dbReference>